<organism evidence="2 4">
    <name type="scientific">Adineta steineri</name>
    <dbReference type="NCBI Taxonomy" id="433720"/>
    <lineage>
        <taxon>Eukaryota</taxon>
        <taxon>Metazoa</taxon>
        <taxon>Spiralia</taxon>
        <taxon>Gnathifera</taxon>
        <taxon>Rotifera</taxon>
        <taxon>Eurotatoria</taxon>
        <taxon>Bdelloidea</taxon>
        <taxon>Adinetida</taxon>
        <taxon>Adinetidae</taxon>
        <taxon>Adineta</taxon>
    </lineage>
</organism>
<gene>
    <name evidence="2" type="ORF">IZO911_LOCUS37713</name>
    <name evidence="3" type="ORF">KXQ929_LOCUS20795</name>
</gene>
<name>A0A815IH58_9BILA</name>
<dbReference type="EMBL" id="CAJNOE010000976">
    <property type="protein sequence ID" value="CAF1368272.1"/>
    <property type="molecule type" value="Genomic_DNA"/>
</dbReference>
<dbReference type="InterPro" id="IPR032675">
    <property type="entry name" value="LRR_dom_sf"/>
</dbReference>
<accession>A0A815IH58</accession>
<protein>
    <submittedName>
        <fullName evidence="2">Uncharacterized protein</fullName>
    </submittedName>
</protein>
<dbReference type="InterPro" id="IPR043313">
    <property type="entry name" value="LRMDA"/>
</dbReference>
<dbReference type="EMBL" id="CAJOBB010001482">
    <property type="protein sequence ID" value="CAF3863563.1"/>
    <property type="molecule type" value="Genomic_DNA"/>
</dbReference>
<dbReference type="PANTHER" id="PTHR46282">
    <property type="entry name" value="LEUCINE-RICH MELANOCYTE DIFFERENTIATION-ASSOCIATED PROTEIN"/>
    <property type="match status" value="1"/>
</dbReference>
<proteinExistence type="predicted"/>
<feature type="region of interest" description="Disordered" evidence="1">
    <location>
        <begin position="35"/>
        <end position="67"/>
    </location>
</feature>
<dbReference type="Proteomes" id="UP000663860">
    <property type="component" value="Unassembled WGS sequence"/>
</dbReference>
<dbReference type="Gene3D" id="3.80.10.10">
    <property type="entry name" value="Ribonuclease Inhibitor"/>
    <property type="match status" value="1"/>
</dbReference>
<dbReference type="AlphaFoldDB" id="A0A815IH58"/>
<comment type="caution">
    <text evidence="2">The sequence shown here is derived from an EMBL/GenBank/DDBJ whole genome shotgun (WGS) entry which is preliminary data.</text>
</comment>
<dbReference type="Proteomes" id="UP000663868">
    <property type="component" value="Unassembled WGS sequence"/>
</dbReference>
<evidence type="ECO:0000313" key="3">
    <source>
        <dbReference type="EMBL" id="CAF3863563.1"/>
    </source>
</evidence>
<evidence type="ECO:0000256" key="1">
    <source>
        <dbReference type="SAM" id="MobiDB-lite"/>
    </source>
</evidence>
<evidence type="ECO:0000313" key="4">
    <source>
        <dbReference type="Proteomes" id="UP000663860"/>
    </source>
</evidence>
<feature type="region of interest" description="Disordered" evidence="1">
    <location>
        <begin position="265"/>
        <end position="323"/>
    </location>
</feature>
<reference evidence="2" key="1">
    <citation type="submission" date="2021-02" db="EMBL/GenBank/DDBJ databases">
        <authorList>
            <person name="Nowell W R."/>
        </authorList>
    </citation>
    <scope>NUCLEOTIDE SEQUENCE</scope>
</reference>
<dbReference type="SUPFAM" id="SSF52058">
    <property type="entry name" value="L domain-like"/>
    <property type="match status" value="1"/>
</dbReference>
<evidence type="ECO:0000313" key="2">
    <source>
        <dbReference type="EMBL" id="CAF1368272.1"/>
    </source>
</evidence>
<sequence>MYSLSCVFLLHQHFEAVATTSPEIIEISSKSLNNDIMSDEQDNDNPTQIVENETNEPRTDDVSSDSTINSMEDDSHFIYDEDSNRLTCIGSNYDNIPQNIIDRFSIKTKILDLSKNHFRSLDSVKNFPNLEELILDDNQLDDTHTSFPKLAHLNTLMLNKNRFQDIYKLVDQLRHAYPMLIYLSLLGNEACPYRIISSGQTSSSNSTDLSTFAQNRLEEEYQRYRHLLIFRISTLKFLDAREISPDERRIALKLGDILYSIDEVRKSQTQPDDDSTKHEKKDVYTPLPSSVGKDRNRPSVGKLRHTYDGKGSQGNKFLKDVDL</sequence>
<feature type="compositionally biased region" description="Basic and acidic residues" evidence="1">
    <location>
        <begin position="274"/>
        <end position="283"/>
    </location>
</feature>
<dbReference type="PANTHER" id="PTHR46282:SF2">
    <property type="entry name" value="LEUCINE-RICH MELANOCYTE DIFFERENTIATION-ASSOCIATED PROTEIN"/>
    <property type="match status" value="1"/>
</dbReference>